<dbReference type="SMART" id="SM00387">
    <property type="entry name" value="HATPase_c"/>
    <property type="match status" value="1"/>
</dbReference>
<dbReference type="PANTHER" id="PTHR43065:SF10">
    <property type="entry name" value="PEROXIDE STRESS-ACTIVATED HISTIDINE KINASE MAK3"/>
    <property type="match status" value="1"/>
</dbReference>
<accession>A0A9J7ARF1</accession>
<evidence type="ECO:0000256" key="5">
    <source>
        <dbReference type="ARBA" id="ARBA00022741"/>
    </source>
</evidence>
<dbReference type="InterPro" id="IPR036097">
    <property type="entry name" value="HisK_dim/P_sf"/>
</dbReference>
<dbReference type="GO" id="GO:0006355">
    <property type="term" value="P:regulation of DNA-templated transcription"/>
    <property type="evidence" value="ECO:0007669"/>
    <property type="project" value="InterPro"/>
</dbReference>
<dbReference type="EC" id="2.7.13.3" evidence="2"/>
<keyword evidence="3" id="KW-0597">Phosphoprotein</keyword>
<dbReference type="RefSeq" id="WP_257769269.1">
    <property type="nucleotide sequence ID" value="NZ_CP102480.1"/>
</dbReference>
<dbReference type="InterPro" id="IPR035965">
    <property type="entry name" value="PAS-like_dom_sf"/>
</dbReference>
<comment type="catalytic activity">
    <reaction evidence="1">
        <text>ATP + protein L-histidine = ADP + protein N-phospho-L-histidine.</text>
        <dbReference type="EC" id="2.7.13.3"/>
    </reaction>
</comment>
<proteinExistence type="predicted"/>
<organism evidence="10 11">
    <name type="scientific">Nisaea acidiphila</name>
    <dbReference type="NCBI Taxonomy" id="1862145"/>
    <lineage>
        <taxon>Bacteria</taxon>
        <taxon>Pseudomonadati</taxon>
        <taxon>Pseudomonadota</taxon>
        <taxon>Alphaproteobacteria</taxon>
        <taxon>Rhodospirillales</taxon>
        <taxon>Thalassobaculaceae</taxon>
        <taxon>Nisaea</taxon>
    </lineage>
</organism>
<dbReference type="InterPro" id="IPR013767">
    <property type="entry name" value="PAS_fold"/>
</dbReference>
<dbReference type="PANTHER" id="PTHR43065">
    <property type="entry name" value="SENSOR HISTIDINE KINASE"/>
    <property type="match status" value="1"/>
</dbReference>
<dbReference type="Gene3D" id="1.10.287.130">
    <property type="match status" value="1"/>
</dbReference>
<dbReference type="PROSITE" id="PS50109">
    <property type="entry name" value="HIS_KIN"/>
    <property type="match status" value="1"/>
</dbReference>
<dbReference type="SUPFAM" id="SSF55785">
    <property type="entry name" value="PYP-like sensor domain (PAS domain)"/>
    <property type="match status" value="1"/>
</dbReference>
<evidence type="ECO:0000256" key="4">
    <source>
        <dbReference type="ARBA" id="ARBA00022679"/>
    </source>
</evidence>
<dbReference type="Pfam" id="PF02518">
    <property type="entry name" value="HATPase_c"/>
    <property type="match status" value="1"/>
</dbReference>
<keyword evidence="11" id="KW-1185">Reference proteome</keyword>
<feature type="domain" description="Histidine kinase" evidence="9">
    <location>
        <begin position="151"/>
        <end position="369"/>
    </location>
</feature>
<dbReference type="InterPro" id="IPR003661">
    <property type="entry name" value="HisK_dim/P_dom"/>
</dbReference>
<dbReference type="SMART" id="SM00388">
    <property type="entry name" value="HisKA"/>
    <property type="match status" value="1"/>
</dbReference>
<dbReference type="Gene3D" id="3.30.565.10">
    <property type="entry name" value="Histidine kinase-like ATPase, C-terminal domain"/>
    <property type="match status" value="1"/>
</dbReference>
<dbReference type="EMBL" id="CP102480">
    <property type="protein sequence ID" value="UUX50187.1"/>
    <property type="molecule type" value="Genomic_DNA"/>
</dbReference>
<reference evidence="10" key="1">
    <citation type="submission" date="2022-08" db="EMBL/GenBank/DDBJ databases">
        <title>Nisaea acidiphila sp. nov., isolated from a marine algal debris and emended description of the genus Nisaea Urios et al. 2008.</title>
        <authorList>
            <person name="Kwon K."/>
        </authorList>
    </citation>
    <scope>NUCLEOTIDE SEQUENCE</scope>
    <source>
        <strain evidence="10">MEBiC11861</strain>
    </source>
</reference>
<protein>
    <recommendedName>
        <fullName evidence="2">histidine kinase</fullName>
        <ecNumber evidence="2">2.7.13.3</ecNumber>
    </recommendedName>
</protein>
<evidence type="ECO:0000256" key="8">
    <source>
        <dbReference type="ARBA" id="ARBA00023012"/>
    </source>
</evidence>
<evidence type="ECO:0000256" key="2">
    <source>
        <dbReference type="ARBA" id="ARBA00012438"/>
    </source>
</evidence>
<dbReference type="SUPFAM" id="SSF47384">
    <property type="entry name" value="Homodimeric domain of signal transducing histidine kinase"/>
    <property type="match status" value="1"/>
</dbReference>
<evidence type="ECO:0000256" key="7">
    <source>
        <dbReference type="ARBA" id="ARBA00022840"/>
    </source>
</evidence>
<dbReference type="SUPFAM" id="SSF55874">
    <property type="entry name" value="ATPase domain of HSP90 chaperone/DNA topoisomerase II/histidine kinase"/>
    <property type="match status" value="1"/>
</dbReference>
<dbReference type="SMART" id="SM00091">
    <property type="entry name" value="PAS"/>
    <property type="match status" value="1"/>
</dbReference>
<dbReference type="InterPro" id="IPR003594">
    <property type="entry name" value="HATPase_dom"/>
</dbReference>
<dbReference type="GO" id="GO:0005524">
    <property type="term" value="F:ATP binding"/>
    <property type="evidence" value="ECO:0007669"/>
    <property type="project" value="UniProtKB-KW"/>
</dbReference>
<dbReference type="Pfam" id="PF00512">
    <property type="entry name" value="HisKA"/>
    <property type="match status" value="1"/>
</dbReference>
<evidence type="ECO:0000256" key="3">
    <source>
        <dbReference type="ARBA" id="ARBA00022553"/>
    </source>
</evidence>
<sequence>MSMVINPEPRSVTASPAAIDPTGVLHAVPTPVIGLDERNCIVYVNMAAEHFLQGSAAVLDGTPLSDLLPPDSPVFSMVEQCRRQSSVLFDYDLILEGPRIGSNIVSVQVSPLTDRPGAVVLSLQMRSIANQLYRQLNFKGAARSVTAMAAMLAHEVKNPLSGIKGAAQLLEQNAIEADRPLTKLICDETDRICGLVDRMEVFTDDRPIERSPVNIHEVLDHCQKIAESGFGSRIRYHERYDPSLPPVLGNRDILVQIFVNLLKNAAEAIGDADGEIHMSTAYRHGMRISVPGSARRVNLPLQVTIRDSGPGIPDDMKATIFDPFVTSKRNGSGLGLAFVAKAVADHGGVIEVDSQPRRTEFRLSLPIADISETYALA</sequence>
<keyword evidence="8" id="KW-0902">Two-component regulatory system</keyword>
<dbReference type="KEGG" id="naci:NUH88_00500"/>
<keyword evidence="5" id="KW-0547">Nucleotide-binding</keyword>
<dbReference type="PRINTS" id="PR00344">
    <property type="entry name" value="BCTRLSENSOR"/>
</dbReference>
<evidence type="ECO:0000256" key="6">
    <source>
        <dbReference type="ARBA" id="ARBA00022777"/>
    </source>
</evidence>
<dbReference type="AlphaFoldDB" id="A0A9J7ARF1"/>
<dbReference type="GO" id="GO:0000155">
    <property type="term" value="F:phosphorelay sensor kinase activity"/>
    <property type="evidence" value="ECO:0007669"/>
    <property type="project" value="InterPro"/>
</dbReference>
<dbReference type="InterPro" id="IPR036890">
    <property type="entry name" value="HATPase_C_sf"/>
</dbReference>
<dbReference type="Gene3D" id="3.30.450.20">
    <property type="entry name" value="PAS domain"/>
    <property type="match status" value="1"/>
</dbReference>
<dbReference type="InterPro" id="IPR004358">
    <property type="entry name" value="Sig_transdc_His_kin-like_C"/>
</dbReference>
<keyword evidence="4" id="KW-0808">Transferase</keyword>
<dbReference type="CDD" id="cd00130">
    <property type="entry name" value="PAS"/>
    <property type="match status" value="1"/>
</dbReference>
<dbReference type="InterPro" id="IPR005467">
    <property type="entry name" value="His_kinase_dom"/>
</dbReference>
<keyword evidence="7 10" id="KW-0067">ATP-binding</keyword>
<gene>
    <name evidence="10" type="ORF">NUH88_00500</name>
</gene>
<evidence type="ECO:0000313" key="11">
    <source>
        <dbReference type="Proteomes" id="UP001060336"/>
    </source>
</evidence>
<evidence type="ECO:0000256" key="1">
    <source>
        <dbReference type="ARBA" id="ARBA00000085"/>
    </source>
</evidence>
<keyword evidence="6" id="KW-0418">Kinase</keyword>
<dbReference type="InterPro" id="IPR000014">
    <property type="entry name" value="PAS"/>
</dbReference>
<name>A0A9J7ARF1_9PROT</name>
<evidence type="ECO:0000259" key="9">
    <source>
        <dbReference type="PROSITE" id="PS50109"/>
    </source>
</evidence>
<dbReference type="CDD" id="cd00082">
    <property type="entry name" value="HisKA"/>
    <property type="match status" value="1"/>
</dbReference>
<evidence type="ECO:0000313" key="10">
    <source>
        <dbReference type="EMBL" id="UUX50187.1"/>
    </source>
</evidence>
<dbReference type="Proteomes" id="UP001060336">
    <property type="component" value="Chromosome"/>
</dbReference>
<dbReference type="Pfam" id="PF00989">
    <property type="entry name" value="PAS"/>
    <property type="match status" value="1"/>
</dbReference>